<feature type="transmembrane region" description="Helical" evidence="7">
    <location>
        <begin position="245"/>
        <end position="262"/>
    </location>
</feature>
<dbReference type="GO" id="GO:0010043">
    <property type="term" value="P:response to zinc ion"/>
    <property type="evidence" value="ECO:0007669"/>
    <property type="project" value="TreeGrafter"/>
</dbReference>
<feature type="transmembrane region" description="Helical" evidence="7">
    <location>
        <begin position="162"/>
        <end position="185"/>
    </location>
</feature>
<keyword evidence="6" id="KW-0813">Transport</keyword>
<evidence type="ECO:0000256" key="1">
    <source>
        <dbReference type="ARBA" id="ARBA00004141"/>
    </source>
</evidence>
<dbReference type="STRING" id="1619044.UY92_C0011G0073"/>
<dbReference type="PATRIC" id="fig|1619044.3.peg.875"/>
<dbReference type="EMBL" id="LCRX01000011">
    <property type="protein sequence ID" value="KKW42051.1"/>
    <property type="molecule type" value="Genomic_DNA"/>
</dbReference>
<dbReference type="GO" id="GO:0043190">
    <property type="term" value="C:ATP-binding cassette (ABC) transporter complex"/>
    <property type="evidence" value="ECO:0007669"/>
    <property type="project" value="InterPro"/>
</dbReference>
<name>A0A0G1YFN5_9BACT</name>
<comment type="similarity">
    <text evidence="2 6">Belongs to the ABC-3 integral membrane protein family.</text>
</comment>
<gene>
    <name evidence="8" type="ORF">UY92_C0011G0073</name>
</gene>
<sequence length="268" mass="28090">MLSIFEYSFIVRGLEAGLLIGAIAPLIGIFLVLRRYSLIADTLAHVSLAGVAIGLLLKVNPLFTAILASAASSVAIERLRASKKIYGESALSIFLSGSLALAIVLIGLAHGFNVDLFSYLFGSIVTVRPADIYIILGLGAVIGITILAFYKELVYISFDEDAAKVSGIPVKLFNTVFILLAASAIAISIPIIGILLISALLVLPVVAALQLKKSFKATLLWAEVISLSSVLAGVVASFYLDVSSGGAIVLIMLAVFGAILLAKSRAKK</sequence>
<proteinExistence type="inferred from homology"/>
<evidence type="ECO:0000256" key="6">
    <source>
        <dbReference type="RuleBase" id="RU003943"/>
    </source>
</evidence>
<keyword evidence="4 7" id="KW-1133">Transmembrane helix</keyword>
<keyword evidence="5 7" id="KW-0472">Membrane</keyword>
<evidence type="ECO:0000256" key="3">
    <source>
        <dbReference type="ARBA" id="ARBA00022692"/>
    </source>
</evidence>
<dbReference type="InterPro" id="IPR001626">
    <property type="entry name" value="ABC_TroCD"/>
</dbReference>
<feature type="transmembrane region" description="Helical" evidence="7">
    <location>
        <begin position="218"/>
        <end position="239"/>
    </location>
</feature>
<dbReference type="SUPFAM" id="SSF81345">
    <property type="entry name" value="ABC transporter involved in vitamin B12 uptake, BtuC"/>
    <property type="match status" value="1"/>
</dbReference>
<dbReference type="PANTHER" id="PTHR30477:SF0">
    <property type="entry name" value="METAL TRANSPORT SYSTEM MEMBRANE PROTEIN TM_0125-RELATED"/>
    <property type="match status" value="1"/>
</dbReference>
<keyword evidence="3 6" id="KW-0812">Transmembrane</keyword>
<feature type="transmembrane region" description="Helical" evidence="7">
    <location>
        <begin position="91"/>
        <end position="112"/>
    </location>
</feature>
<accession>A0A0G1YFN5</accession>
<evidence type="ECO:0000256" key="4">
    <source>
        <dbReference type="ARBA" id="ARBA00022989"/>
    </source>
</evidence>
<feature type="transmembrane region" description="Helical" evidence="7">
    <location>
        <begin position="191"/>
        <end position="211"/>
    </location>
</feature>
<dbReference type="Pfam" id="PF00950">
    <property type="entry name" value="ABC-3"/>
    <property type="match status" value="1"/>
</dbReference>
<evidence type="ECO:0000256" key="7">
    <source>
        <dbReference type="SAM" id="Phobius"/>
    </source>
</evidence>
<dbReference type="PANTHER" id="PTHR30477">
    <property type="entry name" value="ABC-TRANSPORTER METAL-BINDING PROTEIN"/>
    <property type="match status" value="1"/>
</dbReference>
<dbReference type="Gene3D" id="1.10.3470.10">
    <property type="entry name" value="ABC transporter involved in vitamin B12 uptake, BtuC"/>
    <property type="match status" value="1"/>
</dbReference>
<dbReference type="AlphaFoldDB" id="A0A0G1YFN5"/>
<dbReference type="Proteomes" id="UP000033870">
    <property type="component" value="Unassembled WGS sequence"/>
</dbReference>
<evidence type="ECO:0000256" key="5">
    <source>
        <dbReference type="ARBA" id="ARBA00023136"/>
    </source>
</evidence>
<comment type="caution">
    <text evidence="8">The sequence shown here is derived from an EMBL/GenBank/DDBJ whole genome shotgun (WGS) entry which is preliminary data.</text>
</comment>
<evidence type="ECO:0000313" key="9">
    <source>
        <dbReference type="Proteomes" id="UP000033870"/>
    </source>
</evidence>
<dbReference type="GO" id="GO:0055085">
    <property type="term" value="P:transmembrane transport"/>
    <property type="evidence" value="ECO:0007669"/>
    <property type="project" value="InterPro"/>
</dbReference>
<evidence type="ECO:0000256" key="2">
    <source>
        <dbReference type="ARBA" id="ARBA00008034"/>
    </source>
</evidence>
<reference evidence="8 9" key="1">
    <citation type="journal article" date="2015" name="Nature">
        <title>rRNA introns, odd ribosomes, and small enigmatic genomes across a large radiation of phyla.</title>
        <authorList>
            <person name="Brown C.T."/>
            <person name="Hug L.A."/>
            <person name="Thomas B.C."/>
            <person name="Sharon I."/>
            <person name="Castelle C.J."/>
            <person name="Singh A."/>
            <person name="Wilkins M.J."/>
            <person name="Williams K.H."/>
            <person name="Banfield J.F."/>
        </authorList>
    </citation>
    <scope>NUCLEOTIDE SEQUENCE [LARGE SCALE GENOMIC DNA]</scope>
</reference>
<evidence type="ECO:0000313" key="8">
    <source>
        <dbReference type="EMBL" id="KKW42051.1"/>
    </source>
</evidence>
<dbReference type="InterPro" id="IPR037294">
    <property type="entry name" value="ABC_BtuC-like"/>
</dbReference>
<comment type="subcellular location">
    <subcellularLocation>
        <location evidence="6">Cell membrane</location>
        <topology evidence="6">Multi-pass membrane protein</topology>
    </subcellularLocation>
    <subcellularLocation>
        <location evidence="1">Membrane</location>
        <topology evidence="1">Multi-pass membrane protein</topology>
    </subcellularLocation>
</comment>
<feature type="transmembrane region" description="Helical" evidence="7">
    <location>
        <begin position="16"/>
        <end position="33"/>
    </location>
</feature>
<feature type="transmembrane region" description="Helical" evidence="7">
    <location>
        <begin position="132"/>
        <end position="150"/>
    </location>
</feature>
<organism evidence="8 9">
    <name type="scientific">Candidatus Magasanikbacteria bacterium GW2011_GWA2_56_11</name>
    <dbReference type="NCBI Taxonomy" id="1619044"/>
    <lineage>
        <taxon>Bacteria</taxon>
        <taxon>Candidatus Magasanikiibacteriota</taxon>
    </lineage>
</organism>
<protein>
    <submittedName>
        <fullName evidence="8">ABC-type transporter, integral membrane subunit</fullName>
    </submittedName>
</protein>